<feature type="region of interest" description="Disordered" evidence="1">
    <location>
        <begin position="270"/>
        <end position="291"/>
    </location>
</feature>
<dbReference type="WBParaSite" id="PTRK_0001445800.1">
    <property type="protein sequence ID" value="PTRK_0001445800.1"/>
    <property type="gene ID" value="PTRK_0001445800"/>
</dbReference>
<reference evidence="3" key="1">
    <citation type="submission" date="2017-02" db="UniProtKB">
        <authorList>
            <consortium name="WormBaseParasite"/>
        </authorList>
    </citation>
    <scope>IDENTIFICATION</scope>
</reference>
<feature type="compositionally biased region" description="Basic and acidic residues" evidence="1">
    <location>
        <begin position="278"/>
        <end position="291"/>
    </location>
</feature>
<keyword evidence="2" id="KW-1185">Reference proteome</keyword>
<dbReference type="STRING" id="131310.A0A0N4ZZP8"/>
<accession>A0A0N4ZZP8</accession>
<name>A0A0N4ZZP8_PARTI</name>
<feature type="compositionally biased region" description="Basic and acidic residues" evidence="1">
    <location>
        <begin position="68"/>
        <end position="79"/>
    </location>
</feature>
<evidence type="ECO:0000313" key="3">
    <source>
        <dbReference type="WBParaSite" id="PTRK_0001445800.1"/>
    </source>
</evidence>
<sequence>MNRSRSSPSAIYDEDDKSNLNMKNIYTYGAAPQDICIVEQNSEDDRKPKGKKLTFLQKMRNSAGMQYDQKKATRIKRDADENEEKMDEKSQVVIDHIIDEFREEQQTILQSDPTKFEDLRDKQKQRMSILLSKIGYTRDVFIPDQNQFFATPITKIRNKQELFKVLVKAKSDGTFTQFKGKSLTGYNLFVGDCNNAIQFLALEKEEIPILDQLGAKLIDFLIPRTINRPLVLKSYLDKIIPGEELLDSDGEIPSKKPKLASSEEKVIEPTQQNLVEKTSQEKPSDNSAEEEKPLAVKVPKLSFNVICVAIQKHGFSMLDVYLKKFAVESIFDVKLYFKRCCPPLHEFVVDECMKEGQLVSRPFCLIKSGRRQGKGETLLLSDYSDDYYDIVRKALEDQRWRLVHLRIKETVVRPLFSGAQVRFLRIEPLVPMKQSRIVNCGSVVAVWIDATSKFVPRTILDGFPNLEVVMYNDCNFFRVVSPKKLSLYICRSDICTCEDAMFKIPKENMVVVKWRKPKNMATFRYAGPEYFLCLGTYERDSSQGF</sequence>
<evidence type="ECO:0000256" key="1">
    <source>
        <dbReference type="SAM" id="MobiDB-lite"/>
    </source>
</evidence>
<organism evidence="2 3">
    <name type="scientific">Parastrongyloides trichosuri</name>
    <name type="common">Possum-specific nematode worm</name>
    <dbReference type="NCBI Taxonomy" id="131310"/>
    <lineage>
        <taxon>Eukaryota</taxon>
        <taxon>Metazoa</taxon>
        <taxon>Ecdysozoa</taxon>
        <taxon>Nematoda</taxon>
        <taxon>Chromadorea</taxon>
        <taxon>Rhabditida</taxon>
        <taxon>Tylenchina</taxon>
        <taxon>Panagrolaimomorpha</taxon>
        <taxon>Strongyloidoidea</taxon>
        <taxon>Strongyloididae</taxon>
        <taxon>Parastrongyloides</taxon>
    </lineage>
</organism>
<dbReference type="Proteomes" id="UP000038045">
    <property type="component" value="Unplaced"/>
</dbReference>
<dbReference type="AlphaFoldDB" id="A0A0N4ZZP8"/>
<proteinExistence type="predicted"/>
<feature type="region of interest" description="Disordered" evidence="1">
    <location>
        <begin position="66"/>
        <end position="87"/>
    </location>
</feature>
<evidence type="ECO:0000313" key="2">
    <source>
        <dbReference type="Proteomes" id="UP000038045"/>
    </source>
</evidence>
<protein>
    <submittedName>
        <fullName evidence="3">SAM domain-containing protein</fullName>
    </submittedName>
</protein>